<evidence type="ECO:0000256" key="9">
    <source>
        <dbReference type="ARBA" id="ARBA00064003"/>
    </source>
</evidence>
<comment type="subunit">
    <text evidence="9">At low DSF concentrations, interacts with RpfF.</text>
</comment>
<dbReference type="SMART" id="SM00304">
    <property type="entry name" value="HAMP"/>
    <property type="match status" value="1"/>
</dbReference>
<dbReference type="RefSeq" id="WP_228855165.1">
    <property type="nucleotide sequence ID" value="NZ_AP024086.1"/>
</dbReference>
<dbReference type="InterPro" id="IPR001789">
    <property type="entry name" value="Sig_transdc_resp-reg_receiver"/>
</dbReference>
<dbReference type="AlphaFoldDB" id="A0A8D5JNN3"/>
<evidence type="ECO:0000259" key="17">
    <source>
        <dbReference type="PROSITE" id="PS50885"/>
    </source>
</evidence>
<evidence type="ECO:0000313" key="19">
    <source>
        <dbReference type="EMBL" id="BCL62857.1"/>
    </source>
</evidence>
<dbReference type="Pfam" id="PF00672">
    <property type="entry name" value="HAMP"/>
    <property type="match status" value="1"/>
</dbReference>
<keyword evidence="13" id="KW-0175">Coiled coil</keyword>
<dbReference type="EMBL" id="AP024086">
    <property type="protein sequence ID" value="BCL62857.1"/>
    <property type="molecule type" value="Genomic_DNA"/>
</dbReference>
<name>A0A8D5JNN3_9BACT</name>
<dbReference type="Pfam" id="PF01627">
    <property type="entry name" value="Hpt"/>
    <property type="match status" value="1"/>
</dbReference>
<evidence type="ECO:0000313" key="20">
    <source>
        <dbReference type="Proteomes" id="UP000826725"/>
    </source>
</evidence>
<dbReference type="InterPro" id="IPR003660">
    <property type="entry name" value="HAMP_dom"/>
</dbReference>
<keyword evidence="14" id="KW-1133">Transmembrane helix</keyword>
<protein>
    <recommendedName>
        <fullName evidence="10">Sensory/regulatory protein RpfC</fullName>
        <ecNumber evidence="2">2.7.13.3</ecNumber>
    </recommendedName>
</protein>
<comment type="catalytic activity">
    <reaction evidence="1">
        <text>ATP + protein L-histidine = ADP + protein N-phospho-L-histidine.</text>
        <dbReference type="EC" id="2.7.13.3"/>
    </reaction>
</comment>
<evidence type="ECO:0000256" key="8">
    <source>
        <dbReference type="ARBA" id="ARBA00023012"/>
    </source>
</evidence>
<dbReference type="GO" id="GO:0016020">
    <property type="term" value="C:membrane"/>
    <property type="evidence" value="ECO:0007669"/>
    <property type="project" value="InterPro"/>
</dbReference>
<evidence type="ECO:0000256" key="1">
    <source>
        <dbReference type="ARBA" id="ARBA00000085"/>
    </source>
</evidence>
<feature type="transmembrane region" description="Helical" evidence="14">
    <location>
        <begin position="15"/>
        <end position="37"/>
    </location>
</feature>
<keyword evidence="5" id="KW-0547">Nucleotide-binding</keyword>
<dbReference type="PROSITE" id="PS50109">
    <property type="entry name" value="HIS_KIN"/>
    <property type="match status" value="1"/>
</dbReference>
<dbReference type="InterPro" id="IPR005467">
    <property type="entry name" value="His_kinase_dom"/>
</dbReference>
<evidence type="ECO:0000256" key="13">
    <source>
        <dbReference type="SAM" id="Coils"/>
    </source>
</evidence>
<dbReference type="CDD" id="cd17546">
    <property type="entry name" value="REC_hyHK_CKI1_RcsC-like"/>
    <property type="match status" value="1"/>
</dbReference>
<dbReference type="PANTHER" id="PTHR45339:SF5">
    <property type="entry name" value="HISTIDINE KINASE"/>
    <property type="match status" value="1"/>
</dbReference>
<keyword evidence="4" id="KW-0808">Transferase</keyword>
<feature type="domain" description="HPt" evidence="18">
    <location>
        <begin position="702"/>
        <end position="799"/>
    </location>
</feature>
<gene>
    <name evidence="19" type="ORF">DGMP_35500</name>
</gene>
<evidence type="ECO:0000256" key="5">
    <source>
        <dbReference type="ARBA" id="ARBA00022741"/>
    </source>
</evidence>
<proteinExistence type="predicted"/>
<dbReference type="PROSITE" id="PS50885">
    <property type="entry name" value="HAMP"/>
    <property type="match status" value="1"/>
</dbReference>
<dbReference type="CDD" id="cd06225">
    <property type="entry name" value="HAMP"/>
    <property type="match status" value="1"/>
</dbReference>
<accession>A0A8D5JNN3</accession>
<dbReference type="SMART" id="SM00387">
    <property type="entry name" value="HATPase_c"/>
    <property type="match status" value="1"/>
</dbReference>
<sequence>MKGLTETIAHKIKNMILLTSGLALLATALAFLGIEFFSYREMLLERAEVLTDFVVTNSTAALTFDDQKTANKLLSSLSTEPSVKGAVLYQMDHSQFAIYKRPGEENWTVHDGHSQGIPTPESSGQQFNSSRITWSTIHIYRPIFFKGEFLGSIRMDTSLQPLYDRILRFLGITSLLWSLIMGGVSLLSNRLQQRISTPISDLLSGMQKVSDTQDFSLRLTPENNDEIATIIENFNDMLGQIQERDDILASYRQELEEKVRERTRNLVQAKEAAEQAREAAEAASQAKSDFLATMSHEIRTPMNGVLGMTELLLDSDLDARARRLADTAYRSAKSLLDVINDILDFSKIEANKLQLNLEDFNLRSLLENTVELVAGQAHHKGLDLELDLPRKLPAQVTGDPVKLRQILVNLLGNAVKFTEQGKVKLRVTVQSVQEKRQTIFFEVSDTGPGVPFEQQLHIFNAFSQGDGTITRKHGGTGLGLAIAKRLVEMMDGNIDLVNTPGKGACFRFTVELPVVSLQNAQPLSHTVSVNEKTPKVQPLSRGRILLAEDNEVNQDVTIGMLSALGCKADLVENGLQVLNAWSGHHYDLILMDCHMPEMDGFSATEKIRRIEQEEKRDPVPIIALTADVQKGIVQQCLSSGMNAYLSKPFSRQQLAEELRRWIISFPDETPEENISYSVSKSPRNLLDTSALQQLHDLSKETGHDILTNAINNFHKHSPIDIAAIKEAVKNNRRSELKRIAHRLKSSCATLGAVELSKYCAELEAIPEHTGSSRALTLVSQIEDLLPQVADALQKEYIAVSENKKIMAAPSSLSQDGQILLVDDDPFFRLTTSKALTAAGYTVFEAEKGEDALVMAKRFLPDIVLLDALMEGMSGFEVCRRLHEMEEIHPLRY</sequence>
<evidence type="ECO:0000256" key="12">
    <source>
        <dbReference type="PROSITE-ProRule" id="PRU00169"/>
    </source>
</evidence>
<keyword evidence="14" id="KW-0812">Transmembrane</keyword>
<dbReference type="InterPro" id="IPR008207">
    <property type="entry name" value="Sig_transdc_His_kin_Hpt_dom"/>
</dbReference>
<evidence type="ECO:0000256" key="2">
    <source>
        <dbReference type="ARBA" id="ARBA00012438"/>
    </source>
</evidence>
<dbReference type="FunFam" id="1.10.287.130:FF:000002">
    <property type="entry name" value="Two-component osmosensing histidine kinase"/>
    <property type="match status" value="1"/>
</dbReference>
<evidence type="ECO:0000256" key="10">
    <source>
        <dbReference type="ARBA" id="ARBA00068150"/>
    </source>
</evidence>
<evidence type="ECO:0000256" key="6">
    <source>
        <dbReference type="ARBA" id="ARBA00022777"/>
    </source>
</evidence>
<evidence type="ECO:0000256" key="7">
    <source>
        <dbReference type="ARBA" id="ARBA00022840"/>
    </source>
</evidence>
<dbReference type="SMART" id="SM00388">
    <property type="entry name" value="HisKA"/>
    <property type="match status" value="1"/>
</dbReference>
<evidence type="ECO:0000259" key="16">
    <source>
        <dbReference type="PROSITE" id="PS50110"/>
    </source>
</evidence>
<feature type="domain" description="Response regulatory" evidence="16">
    <location>
        <begin position="817"/>
        <end position="892"/>
    </location>
</feature>
<feature type="domain" description="Response regulatory" evidence="16">
    <location>
        <begin position="543"/>
        <end position="662"/>
    </location>
</feature>
<dbReference type="Pfam" id="PF00072">
    <property type="entry name" value="Response_reg"/>
    <property type="match status" value="2"/>
</dbReference>
<dbReference type="InterPro" id="IPR003661">
    <property type="entry name" value="HisK_dim/P_dom"/>
</dbReference>
<keyword evidence="8" id="KW-0902">Two-component regulatory system</keyword>
<dbReference type="Pfam" id="PF02518">
    <property type="entry name" value="HATPase_c"/>
    <property type="match status" value="1"/>
</dbReference>
<dbReference type="Pfam" id="PF17152">
    <property type="entry name" value="CHASE8"/>
    <property type="match status" value="1"/>
</dbReference>
<dbReference type="GO" id="GO:0005524">
    <property type="term" value="F:ATP binding"/>
    <property type="evidence" value="ECO:0007669"/>
    <property type="project" value="UniProtKB-KW"/>
</dbReference>
<evidence type="ECO:0000259" key="18">
    <source>
        <dbReference type="PROSITE" id="PS50894"/>
    </source>
</evidence>
<dbReference type="Proteomes" id="UP000826725">
    <property type="component" value="Chromosome"/>
</dbReference>
<feature type="domain" description="Histidine kinase" evidence="15">
    <location>
        <begin position="293"/>
        <end position="516"/>
    </location>
</feature>
<dbReference type="PROSITE" id="PS50110">
    <property type="entry name" value="RESPONSE_REGULATORY"/>
    <property type="match status" value="2"/>
</dbReference>
<keyword evidence="20" id="KW-1185">Reference proteome</keyword>
<dbReference type="FunFam" id="3.30.565.10:FF:000010">
    <property type="entry name" value="Sensor histidine kinase RcsC"/>
    <property type="match status" value="1"/>
</dbReference>
<feature type="domain" description="HAMP" evidence="17">
    <location>
        <begin position="193"/>
        <end position="246"/>
    </location>
</feature>
<evidence type="ECO:0000259" key="15">
    <source>
        <dbReference type="PROSITE" id="PS50109"/>
    </source>
</evidence>
<feature type="modified residue" description="4-aspartylphosphate" evidence="12">
    <location>
        <position position="592"/>
    </location>
</feature>
<keyword evidence="7" id="KW-0067">ATP-binding</keyword>
<dbReference type="GO" id="GO:0000155">
    <property type="term" value="F:phosphorelay sensor kinase activity"/>
    <property type="evidence" value="ECO:0007669"/>
    <property type="project" value="InterPro"/>
</dbReference>
<dbReference type="CDD" id="cd00082">
    <property type="entry name" value="HisKA"/>
    <property type="match status" value="1"/>
</dbReference>
<feature type="modified residue" description="4-aspartylphosphate" evidence="12">
    <location>
        <position position="866"/>
    </location>
</feature>
<evidence type="ECO:0000256" key="11">
    <source>
        <dbReference type="PROSITE-ProRule" id="PRU00110"/>
    </source>
</evidence>
<feature type="modified residue" description="Phosphohistidine" evidence="11">
    <location>
        <position position="741"/>
    </location>
</feature>
<dbReference type="CDD" id="cd16922">
    <property type="entry name" value="HATPase_EvgS-ArcB-TorS-like"/>
    <property type="match status" value="1"/>
</dbReference>
<evidence type="ECO:0000256" key="14">
    <source>
        <dbReference type="SAM" id="Phobius"/>
    </source>
</evidence>
<dbReference type="SMART" id="SM00448">
    <property type="entry name" value="REC"/>
    <property type="match status" value="2"/>
</dbReference>
<dbReference type="InterPro" id="IPR003594">
    <property type="entry name" value="HATPase_dom"/>
</dbReference>
<reference evidence="19" key="1">
    <citation type="submission" date="2020-09" db="EMBL/GenBank/DDBJ databases">
        <title>Desulfogranum mesoprofundum gen. nov., sp. nov., a novel mesophilic, sulfate-reducing chemolithoautotroph isolated from a deep-sea hydrothermal vent chimney in the Suiyo Seamount.</title>
        <authorList>
            <person name="Hashimoto Y."/>
            <person name="Nakagawa S."/>
        </authorList>
    </citation>
    <scope>NUCLEOTIDE SEQUENCE</scope>
    <source>
        <strain evidence="19">KT2</strain>
    </source>
</reference>
<keyword evidence="6 19" id="KW-0418">Kinase</keyword>
<dbReference type="InterPro" id="IPR033417">
    <property type="entry name" value="CHASE8"/>
</dbReference>
<keyword evidence="14" id="KW-0472">Membrane</keyword>
<dbReference type="KEGG" id="dbk:DGMP_35500"/>
<evidence type="ECO:0000256" key="3">
    <source>
        <dbReference type="ARBA" id="ARBA00022553"/>
    </source>
</evidence>
<keyword evidence="3 12" id="KW-0597">Phosphoprotein</keyword>
<dbReference type="Pfam" id="PF00512">
    <property type="entry name" value="HisKA"/>
    <property type="match status" value="1"/>
</dbReference>
<dbReference type="EC" id="2.7.13.3" evidence="2"/>
<dbReference type="PANTHER" id="PTHR45339">
    <property type="entry name" value="HYBRID SIGNAL TRANSDUCTION HISTIDINE KINASE J"/>
    <property type="match status" value="1"/>
</dbReference>
<organism evidence="19 20">
    <name type="scientific">Desulfomarina profundi</name>
    <dbReference type="NCBI Taxonomy" id="2772557"/>
    <lineage>
        <taxon>Bacteria</taxon>
        <taxon>Pseudomonadati</taxon>
        <taxon>Thermodesulfobacteriota</taxon>
        <taxon>Desulfobulbia</taxon>
        <taxon>Desulfobulbales</taxon>
        <taxon>Desulfobulbaceae</taxon>
        <taxon>Desulfomarina</taxon>
    </lineage>
</organism>
<dbReference type="PROSITE" id="PS50894">
    <property type="entry name" value="HPT"/>
    <property type="match status" value="1"/>
</dbReference>
<feature type="transmembrane region" description="Helical" evidence="14">
    <location>
        <begin position="166"/>
        <end position="187"/>
    </location>
</feature>
<feature type="coiled-coil region" evidence="13">
    <location>
        <begin position="252"/>
        <end position="289"/>
    </location>
</feature>
<evidence type="ECO:0000256" key="4">
    <source>
        <dbReference type="ARBA" id="ARBA00022679"/>
    </source>
</evidence>